<comment type="caution">
    <text evidence="9">The sequence shown here is derived from an EMBL/GenBank/DDBJ whole genome shotgun (WGS) entry which is preliminary data.</text>
</comment>
<dbReference type="GO" id="GO:0009755">
    <property type="term" value="P:hormone-mediated signaling pathway"/>
    <property type="evidence" value="ECO:0007669"/>
    <property type="project" value="TreeGrafter"/>
</dbReference>
<dbReference type="Gene3D" id="1.20.1070.10">
    <property type="entry name" value="Rhodopsin 7-helix transmembrane proteins"/>
    <property type="match status" value="1"/>
</dbReference>
<dbReference type="GO" id="GO:0007189">
    <property type="term" value="P:adenylate cyclase-activating G protein-coupled receptor signaling pathway"/>
    <property type="evidence" value="ECO:0007669"/>
    <property type="project" value="TreeGrafter"/>
</dbReference>
<comment type="subcellular location">
    <subcellularLocation>
        <location evidence="1">Membrane</location>
    </subcellularLocation>
</comment>
<feature type="transmembrane region" description="Helical" evidence="7">
    <location>
        <begin position="179"/>
        <end position="206"/>
    </location>
</feature>
<sequence>MVLIRRWKTKPNATTAKPTENIFLANLAVADFLMGVYLLAIAKADAAFGSDYYLYSKTWRTGPTCGIIGVIGVLSSVVSLLALTFMTIDRLLCIVFTFGKIHFNSKWGKIICSIIWVIGFAIAIPPSFLSHSLQNFYGYSDVCLGLPIAAIPQKVTGVTEMREGVMHHVGYTSGAMSTWLYSAILYVYLSSICLFIVIICYVSMFISVLRSGQHSNRAAGSSDDLKLATRMSIIVGTDMLCWLPVIILGVLSQCGKQIPSKANPWLVVFVVPINSALNPFIYSYGILKKRKKNNPNYIQEDSEVAPQRKRTTYPFHQLYVSNSNTEDMLEGLSKDRRYNTTQSDQSVGAR</sequence>
<evidence type="ECO:0000259" key="8">
    <source>
        <dbReference type="PROSITE" id="PS50262"/>
    </source>
</evidence>
<keyword evidence="4" id="KW-0677">Repeat</keyword>
<evidence type="ECO:0000313" key="10">
    <source>
        <dbReference type="Proteomes" id="UP001152320"/>
    </source>
</evidence>
<accession>A0A9Q1BEQ6</accession>
<evidence type="ECO:0000256" key="5">
    <source>
        <dbReference type="ARBA" id="ARBA00022989"/>
    </source>
</evidence>
<keyword evidence="3 7" id="KW-0812">Transmembrane</keyword>
<dbReference type="GO" id="GO:0005886">
    <property type="term" value="C:plasma membrane"/>
    <property type="evidence" value="ECO:0007669"/>
    <property type="project" value="TreeGrafter"/>
</dbReference>
<dbReference type="SUPFAM" id="SSF81321">
    <property type="entry name" value="Family A G protein-coupled receptor-like"/>
    <property type="match status" value="1"/>
</dbReference>
<evidence type="ECO:0000256" key="2">
    <source>
        <dbReference type="ARBA" id="ARBA00022614"/>
    </source>
</evidence>
<dbReference type="EMBL" id="JAIZAY010000020">
    <property type="protein sequence ID" value="KAJ8022743.1"/>
    <property type="molecule type" value="Genomic_DNA"/>
</dbReference>
<gene>
    <name evidence="9" type="ORF">HOLleu_37727</name>
</gene>
<keyword evidence="5 7" id="KW-1133">Transmembrane helix</keyword>
<keyword evidence="10" id="KW-1185">Reference proteome</keyword>
<organism evidence="9 10">
    <name type="scientific">Holothuria leucospilota</name>
    <name type="common">Black long sea cucumber</name>
    <name type="synonym">Mertensiothuria leucospilota</name>
    <dbReference type="NCBI Taxonomy" id="206669"/>
    <lineage>
        <taxon>Eukaryota</taxon>
        <taxon>Metazoa</taxon>
        <taxon>Echinodermata</taxon>
        <taxon>Eleutherozoa</taxon>
        <taxon>Echinozoa</taxon>
        <taxon>Holothuroidea</taxon>
        <taxon>Aspidochirotacea</taxon>
        <taxon>Aspidochirotida</taxon>
        <taxon>Holothuriidae</taxon>
        <taxon>Holothuria</taxon>
    </lineage>
</organism>
<dbReference type="InterPro" id="IPR017452">
    <property type="entry name" value="GPCR_Rhodpsn_7TM"/>
</dbReference>
<dbReference type="GO" id="GO:0008528">
    <property type="term" value="F:G protein-coupled peptide receptor activity"/>
    <property type="evidence" value="ECO:0007669"/>
    <property type="project" value="TreeGrafter"/>
</dbReference>
<evidence type="ECO:0000256" key="1">
    <source>
        <dbReference type="ARBA" id="ARBA00004370"/>
    </source>
</evidence>
<protein>
    <recommendedName>
        <fullName evidence="8">G-protein coupled receptors family 1 profile domain-containing protein</fullName>
    </recommendedName>
</protein>
<dbReference type="Pfam" id="PF00001">
    <property type="entry name" value="7tm_1"/>
    <property type="match status" value="1"/>
</dbReference>
<keyword evidence="6 7" id="KW-0472">Membrane</keyword>
<dbReference type="PANTHER" id="PTHR24372:SF77">
    <property type="entry name" value="G-PROTEIN COUPLED RECEPTORS FAMILY 1 PROFILE DOMAIN-CONTAINING PROTEIN"/>
    <property type="match status" value="1"/>
</dbReference>
<dbReference type="InterPro" id="IPR000276">
    <property type="entry name" value="GPCR_Rhodpsn"/>
</dbReference>
<evidence type="ECO:0000313" key="9">
    <source>
        <dbReference type="EMBL" id="KAJ8022743.1"/>
    </source>
</evidence>
<evidence type="ECO:0000256" key="3">
    <source>
        <dbReference type="ARBA" id="ARBA00022692"/>
    </source>
</evidence>
<feature type="transmembrane region" description="Helical" evidence="7">
    <location>
        <begin position="107"/>
        <end position="129"/>
    </location>
</feature>
<name>A0A9Q1BEQ6_HOLLE</name>
<feature type="transmembrane region" description="Helical" evidence="7">
    <location>
        <begin position="227"/>
        <end position="252"/>
    </location>
</feature>
<feature type="domain" description="G-protein coupled receptors family 1 profile" evidence="8">
    <location>
        <begin position="1"/>
        <end position="282"/>
    </location>
</feature>
<feature type="transmembrane region" description="Helical" evidence="7">
    <location>
        <begin position="61"/>
        <end position="86"/>
    </location>
</feature>
<proteinExistence type="predicted"/>
<evidence type="ECO:0000256" key="4">
    <source>
        <dbReference type="ARBA" id="ARBA00022737"/>
    </source>
</evidence>
<dbReference type="Proteomes" id="UP001152320">
    <property type="component" value="Chromosome 20"/>
</dbReference>
<dbReference type="AlphaFoldDB" id="A0A9Q1BEQ6"/>
<evidence type="ECO:0000256" key="7">
    <source>
        <dbReference type="SAM" id="Phobius"/>
    </source>
</evidence>
<dbReference type="PRINTS" id="PR00237">
    <property type="entry name" value="GPCRRHODOPSN"/>
</dbReference>
<feature type="transmembrane region" description="Helical" evidence="7">
    <location>
        <begin position="21"/>
        <end position="41"/>
    </location>
</feature>
<evidence type="ECO:0000256" key="6">
    <source>
        <dbReference type="ARBA" id="ARBA00023136"/>
    </source>
</evidence>
<feature type="transmembrane region" description="Helical" evidence="7">
    <location>
        <begin position="264"/>
        <end position="287"/>
    </location>
</feature>
<keyword evidence="2" id="KW-0433">Leucine-rich repeat</keyword>
<reference evidence="9" key="1">
    <citation type="submission" date="2021-10" db="EMBL/GenBank/DDBJ databases">
        <title>Tropical sea cucumber genome reveals ecological adaptation and Cuvierian tubules defense mechanism.</title>
        <authorList>
            <person name="Chen T."/>
        </authorList>
    </citation>
    <scope>NUCLEOTIDE SEQUENCE</scope>
    <source>
        <strain evidence="9">Nanhai2018</strain>
        <tissue evidence="9">Muscle</tissue>
    </source>
</reference>
<dbReference type="PANTHER" id="PTHR24372">
    <property type="entry name" value="GLYCOPROTEIN HORMONE RECEPTOR"/>
    <property type="match status" value="1"/>
</dbReference>
<dbReference type="OrthoDB" id="6022531at2759"/>
<dbReference type="PROSITE" id="PS50262">
    <property type="entry name" value="G_PROTEIN_RECEP_F1_2"/>
    <property type="match status" value="1"/>
</dbReference>